<protein>
    <submittedName>
        <fullName evidence="2">Uncharacterized protein</fullName>
    </submittedName>
</protein>
<organism evidence="2 3">
    <name type="scientific">Mycolicibacterium vanbaalenii (strain DSM 7251 / JCM 13017 / BCRC 16820 / KCTC 9966 / NRRL B-24157 / PYR-1)</name>
    <name type="common">Mycobacterium vanbaalenii</name>
    <dbReference type="NCBI Taxonomy" id="350058"/>
    <lineage>
        <taxon>Bacteria</taxon>
        <taxon>Bacillati</taxon>
        <taxon>Actinomycetota</taxon>
        <taxon>Actinomycetes</taxon>
        <taxon>Mycobacteriales</taxon>
        <taxon>Mycobacteriaceae</taxon>
        <taxon>Mycolicibacterium</taxon>
    </lineage>
</organism>
<accession>A1T831</accession>
<proteinExistence type="predicted"/>
<dbReference type="KEGG" id="mva:Mvan_2520"/>
<reference evidence="2" key="1">
    <citation type="submission" date="2006-12" db="EMBL/GenBank/DDBJ databases">
        <title>Complete sequence of Mycobacterium vanbaalenii PYR-1.</title>
        <authorList>
            <consortium name="US DOE Joint Genome Institute"/>
            <person name="Copeland A."/>
            <person name="Lucas S."/>
            <person name="Lapidus A."/>
            <person name="Barry K."/>
            <person name="Detter J.C."/>
            <person name="Glavina del Rio T."/>
            <person name="Hammon N."/>
            <person name="Israni S."/>
            <person name="Dalin E."/>
            <person name="Tice H."/>
            <person name="Pitluck S."/>
            <person name="Singan V."/>
            <person name="Schmutz J."/>
            <person name="Larimer F."/>
            <person name="Land M."/>
            <person name="Hauser L."/>
            <person name="Kyrpides N."/>
            <person name="Anderson I.J."/>
            <person name="Miller C."/>
            <person name="Richardson P."/>
        </authorList>
    </citation>
    <scope>NUCLEOTIDE SEQUENCE [LARGE SCALE GENOMIC DNA]</scope>
    <source>
        <strain evidence="2">PYR-1</strain>
    </source>
</reference>
<evidence type="ECO:0000313" key="3">
    <source>
        <dbReference type="Proteomes" id="UP000009159"/>
    </source>
</evidence>
<dbReference type="EMBL" id="CP000511">
    <property type="protein sequence ID" value="ABM13331.1"/>
    <property type="molecule type" value="Genomic_DNA"/>
</dbReference>
<dbReference type="STRING" id="350058.Mvan_2520"/>
<dbReference type="AlphaFoldDB" id="A1T831"/>
<dbReference type="Proteomes" id="UP000009159">
    <property type="component" value="Chromosome"/>
</dbReference>
<keyword evidence="3" id="KW-1185">Reference proteome</keyword>
<keyword evidence="1" id="KW-1133">Transmembrane helix</keyword>
<evidence type="ECO:0000313" key="2">
    <source>
        <dbReference type="EMBL" id="ABM13331.1"/>
    </source>
</evidence>
<dbReference type="HOGENOM" id="CLU_1314297_0_0_11"/>
<sequence length="209" mass="23098">MVGFWRMLAITLAAMAFVLGGGFVMQAGMLHANWQLDMGNVPEWIAAFGTVAAIAAALVAALGYRHDVRSRAEDERQRRSAERRQQAELLSAWFIHFGSVLQIPQIGENPPRNLSHCQVGLINASQVVVYDVFVVAQCQQKSHRTPITVGFDERKDVVRRADGSIEGIAIGMGFLEPVEWEWDSPQTVEASAIRSSDVRETEEVRPGVP</sequence>
<dbReference type="RefSeq" id="WP_011779740.1">
    <property type="nucleotide sequence ID" value="NC_008726.1"/>
</dbReference>
<name>A1T831_MYCVP</name>
<keyword evidence="1" id="KW-0812">Transmembrane</keyword>
<gene>
    <name evidence="2" type="ordered locus">Mvan_2520</name>
</gene>
<keyword evidence="1" id="KW-0472">Membrane</keyword>
<evidence type="ECO:0000256" key="1">
    <source>
        <dbReference type="SAM" id="Phobius"/>
    </source>
</evidence>
<feature type="transmembrane region" description="Helical" evidence="1">
    <location>
        <begin position="44"/>
        <end position="64"/>
    </location>
</feature>